<dbReference type="Pfam" id="PF12044">
    <property type="entry name" value="Metallopep"/>
    <property type="match status" value="1"/>
</dbReference>
<dbReference type="Pfam" id="PF01419">
    <property type="entry name" value="Jacalin"/>
    <property type="match status" value="1"/>
</dbReference>
<evidence type="ECO:0000313" key="4">
    <source>
        <dbReference type="Proteomes" id="UP001497383"/>
    </source>
</evidence>
<evidence type="ECO:0000313" key="3">
    <source>
        <dbReference type="EMBL" id="CAK9438001.1"/>
    </source>
</evidence>
<dbReference type="InterPro" id="IPR036404">
    <property type="entry name" value="Jacalin-like_lectin_dom_sf"/>
</dbReference>
<dbReference type="InterPro" id="IPR053002">
    <property type="entry name" value="Metalloproteinase_M10B"/>
</dbReference>
<feature type="region of interest" description="Disordered" evidence="1">
    <location>
        <begin position="601"/>
        <end position="623"/>
    </location>
</feature>
<proteinExistence type="predicted"/>
<dbReference type="PANTHER" id="PTHR21054">
    <property type="entry name" value="ZINC METALLOPROTEINASE-RELATED"/>
    <property type="match status" value="1"/>
</dbReference>
<dbReference type="InterPro" id="IPR001229">
    <property type="entry name" value="Jacalin-like_lectin_dom"/>
</dbReference>
<dbReference type="GeneID" id="92207563"/>
<keyword evidence="4" id="KW-1185">Reference proteome</keyword>
<evidence type="ECO:0000256" key="1">
    <source>
        <dbReference type="SAM" id="MobiDB-lite"/>
    </source>
</evidence>
<dbReference type="SUPFAM" id="SSF55486">
    <property type="entry name" value="Metalloproteases ('zincins'), catalytic domain"/>
    <property type="match status" value="1"/>
</dbReference>
<dbReference type="Gene3D" id="2.100.10.30">
    <property type="entry name" value="Jacalin-like lectin domain"/>
    <property type="match status" value="1"/>
</dbReference>
<reference evidence="3 4" key="1">
    <citation type="submission" date="2024-03" db="EMBL/GenBank/DDBJ databases">
        <authorList>
            <person name="Brejova B."/>
        </authorList>
    </citation>
    <scope>NUCLEOTIDE SEQUENCE [LARGE SCALE GENOMIC DNA]</scope>
    <source>
        <strain evidence="3 4">CBS 14171</strain>
    </source>
</reference>
<sequence length="747" mass="82751">MTISFNFQNNEIVSSPTVIVSGSTSQRVQRGVVGFTNNESKVFPPQYFEVNNGQFKAIVHVSPDSLNRFKVEVMDNGTISPFGFPEYSHGQPHVVDSGHLDLAFNPLPQNKPVHLCIIRARDSPGVYDMPHYRLGRGERPTLENAIKKLKVAGRLMQAYTQDEMRQVGFSNRTFQFAEETSHDQTIFGYNVQSPTPHQEVKVHVLTSPRSVRELRDPDLAQQNPKARDSGGLFSHAIDLVKKTPEIYNSEQGTAVQCAVMYLDSTYDKSKDMILTHAALGGGTNEVKMAIFGSHGLHSYPQNFPLVTPSYLDATRLSKNEVANDCNECGTSWECLNICLGAFMHEIGHALGCPHQVDGVMLRDYQWFNRSFMTRELECLRTRSGGEVIGGNGAWSRVCHWNRLDLIRFLFHDSFSLPVDQFGKVFSTTRRPDNSYTNNSAPTAYALPQGGSVAKSDCGIYLLEIVDGDLARYHEAFLPQFYGGPGLKHELSLDFRDMLKKLRSAKGDAGEEYKIRALSLGGDLWIDNFKNLCSSQSQQLIRGNFAGLGGRSEAAAAAAKSALLGKVAGDMFTTFFDINTVYKVRVYHGGSLDGVRFHYKKQTKTNPGARGGGGGATPSNAPKVPARNYLKKMFGHEHEKQQQQQPFSSQDNGEYSYSDATALVGNETNNYSDYSVGQDERIVKFNVRNGAWIDAIQFVTNRNNVSPMFGNANGGHLSTLEAPTASTQIVGMYYYMGSWIDGLGIIYA</sequence>
<dbReference type="RefSeq" id="XP_066829305.1">
    <property type="nucleotide sequence ID" value="XM_066972358.1"/>
</dbReference>
<accession>A0ABP0ZJ30</accession>
<feature type="compositionally biased region" description="Polar residues" evidence="1">
    <location>
        <begin position="645"/>
        <end position="654"/>
    </location>
</feature>
<dbReference type="Proteomes" id="UP001497383">
    <property type="component" value="Chromosome 3"/>
</dbReference>
<feature type="domain" description="Jacalin-type lectin" evidence="2">
    <location>
        <begin position="557"/>
        <end position="747"/>
    </location>
</feature>
<dbReference type="EMBL" id="OZ022407">
    <property type="protein sequence ID" value="CAK9438001.1"/>
    <property type="molecule type" value="Genomic_DNA"/>
</dbReference>
<dbReference type="InterPro" id="IPR021917">
    <property type="entry name" value="Unchr_Zn-peptidase-like"/>
</dbReference>
<dbReference type="SUPFAM" id="SSF51101">
    <property type="entry name" value="Mannose-binding lectins"/>
    <property type="match status" value="1"/>
</dbReference>
<evidence type="ECO:0000259" key="2">
    <source>
        <dbReference type="PROSITE" id="PS51752"/>
    </source>
</evidence>
<dbReference type="PANTHER" id="PTHR21054:SF2">
    <property type="entry name" value="MIP04191P"/>
    <property type="match status" value="1"/>
</dbReference>
<dbReference type="PROSITE" id="PS51752">
    <property type="entry name" value="JACALIN_LECTIN"/>
    <property type="match status" value="1"/>
</dbReference>
<organism evidence="3 4">
    <name type="scientific">Lodderomyces beijingensis</name>
    <dbReference type="NCBI Taxonomy" id="1775926"/>
    <lineage>
        <taxon>Eukaryota</taxon>
        <taxon>Fungi</taxon>
        <taxon>Dikarya</taxon>
        <taxon>Ascomycota</taxon>
        <taxon>Saccharomycotina</taxon>
        <taxon>Pichiomycetes</taxon>
        <taxon>Debaryomycetaceae</taxon>
        <taxon>Candida/Lodderomyces clade</taxon>
        <taxon>Lodderomyces</taxon>
    </lineage>
</organism>
<protein>
    <recommendedName>
        <fullName evidence="2">Jacalin-type lectin domain-containing protein</fullName>
    </recommendedName>
</protein>
<feature type="region of interest" description="Disordered" evidence="1">
    <location>
        <begin position="635"/>
        <end position="654"/>
    </location>
</feature>
<name>A0ABP0ZJ30_9ASCO</name>
<gene>
    <name evidence="3" type="ORF">LODBEIA_P23670</name>
</gene>